<keyword evidence="3" id="KW-0560">Oxidoreductase</keyword>
<evidence type="ECO:0000313" key="4">
    <source>
        <dbReference type="EMBL" id="KAF2658610.1"/>
    </source>
</evidence>
<name>A0A6A6TFD8_9PLEO</name>
<evidence type="ECO:0000256" key="1">
    <source>
        <dbReference type="ARBA" id="ARBA00006484"/>
    </source>
</evidence>
<dbReference type="EMBL" id="MU004313">
    <property type="protein sequence ID" value="KAF2658610.1"/>
    <property type="molecule type" value="Genomic_DNA"/>
</dbReference>
<sequence>MSNTFSNKTIALTGSASGIGLATAHLLASRGASLSLADVNGEALERAAKDIQEKHSVEVHTAVVDVRKEGEVRDWVESIVERYGGLDGAANLAGVIDAPGKSIGVKGVVDQDISEWDFIMDVNLKGVMLCLKAQLGKISDGGSIVNASSIAGIQGRANNAAYAASKHGVIGLSRSAAKEVGVKGVRVNCICPGYIETPMNAHARKIAEAAANGESGRIGDEAMNVSLRRKGKAEEVASLIAFLLGDESRFITGASYSIDGGWQM</sequence>
<dbReference type="Gene3D" id="3.40.50.720">
    <property type="entry name" value="NAD(P)-binding Rossmann-like Domain"/>
    <property type="match status" value="1"/>
</dbReference>
<evidence type="ECO:0000313" key="5">
    <source>
        <dbReference type="Proteomes" id="UP000799324"/>
    </source>
</evidence>
<dbReference type="InterPro" id="IPR036291">
    <property type="entry name" value="NAD(P)-bd_dom_sf"/>
</dbReference>
<dbReference type="PANTHER" id="PTHR24321:SF8">
    <property type="entry name" value="ESTRADIOL 17-BETA-DEHYDROGENASE 8-RELATED"/>
    <property type="match status" value="1"/>
</dbReference>
<dbReference type="InterPro" id="IPR020904">
    <property type="entry name" value="Sc_DH/Rdtase_CS"/>
</dbReference>
<dbReference type="PRINTS" id="PR00081">
    <property type="entry name" value="GDHRDH"/>
</dbReference>
<dbReference type="PROSITE" id="PS00061">
    <property type="entry name" value="ADH_SHORT"/>
    <property type="match status" value="1"/>
</dbReference>
<accession>A0A6A6TFD8</accession>
<dbReference type="PRINTS" id="PR00080">
    <property type="entry name" value="SDRFAMILY"/>
</dbReference>
<keyword evidence="2" id="KW-0521">NADP</keyword>
<proteinExistence type="inferred from homology"/>
<dbReference type="InterPro" id="IPR002347">
    <property type="entry name" value="SDR_fam"/>
</dbReference>
<organism evidence="4 5">
    <name type="scientific">Lophiostoma macrostomum CBS 122681</name>
    <dbReference type="NCBI Taxonomy" id="1314788"/>
    <lineage>
        <taxon>Eukaryota</taxon>
        <taxon>Fungi</taxon>
        <taxon>Dikarya</taxon>
        <taxon>Ascomycota</taxon>
        <taxon>Pezizomycotina</taxon>
        <taxon>Dothideomycetes</taxon>
        <taxon>Pleosporomycetidae</taxon>
        <taxon>Pleosporales</taxon>
        <taxon>Lophiostomataceae</taxon>
        <taxon>Lophiostoma</taxon>
    </lineage>
</organism>
<dbReference type="CDD" id="cd05233">
    <property type="entry name" value="SDR_c"/>
    <property type="match status" value="1"/>
</dbReference>
<dbReference type="SUPFAM" id="SSF51735">
    <property type="entry name" value="NAD(P)-binding Rossmann-fold domains"/>
    <property type="match status" value="1"/>
</dbReference>
<dbReference type="PANTHER" id="PTHR24321">
    <property type="entry name" value="DEHYDROGENASES, SHORT CHAIN"/>
    <property type="match status" value="1"/>
</dbReference>
<protein>
    <submittedName>
        <fullName evidence="4">NAD(P)-binding protein</fullName>
    </submittedName>
</protein>
<dbReference type="FunFam" id="3.40.50.720:FF:000084">
    <property type="entry name" value="Short-chain dehydrogenase reductase"/>
    <property type="match status" value="1"/>
</dbReference>
<dbReference type="GO" id="GO:0016491">
    <property type="term" value="F:oxidoreductase activity"/>
    <property type="evidence" value="ECO:0007669"/>
    <property type="project" value="UniProtKB-KW"/>
</dbReference>
<dbReference type="AlphaFoldDB" id="A0A6A6TFD8"/>
<evidence type="ECO:0000256" key="3">
    <source>
        <dbReference type="ARBA" id="ARBA00023002"/>
    </source>
</evidence>
<dbReference type="Pfam" id="PF13561">
    <property type="entry name" value="adh_short_C2"/>
    <property type="match status" value="1"/>
</dbReference>
<evidence type="ECO:0000256" key="2">
    <source>
        <dbReference type="ARBA" id="ARBA00022857"/>
    </source>
</evidence>
<keyword evidence="5" id="KW-1185">Reference proteome</keyword>
<comment type="similarity">
    <text evidence="1">Belongs to the short-chain dehydrogenases/reductases (SDR) family.</text>
</comment>
<reference evidence="4" key="1">
    <citation type="journal article" date="2020" name="Stud. Mycol.">
        <title>101 Dothideomycetes genomes: a test case for predicting lifestyles and emergence of pathogens.</title>
        <authorList>
            <person name="Haridas S."/>
            <person name="Albert R."/>
            <person name="Binder M."/>
            <person name="Bloem J."/>
            <person name="Labutti K."/>
            <person name="Salamov A."/>
            <person name="Andreopoulos B."/>
            <person name="Baker S."/>
            <person name="Barry K."/>
            <person name="Bills G."/>
            <person name="Bluhm B."/>
            <person name="Cannon C."/>
            <person name="Castanera R."/>
            <person name="Culley D."/>
            <person name="Daum C."/>
            <person name="Ezra D."/>
            <person name="Gonzalez J."/>
            <person name="Henrissat B."/>
            <person name="Kuo A."/>
            <person name="Liang C."/>
            <person name="Lipzen A."/>
            <person name="Lutzoni F."/>
            <person name="Magnuson J."/>
            <person name="Mondo S."/>
            <person name="Nolan M."/>
            <person name="Ohm R."/>
            <person name="Pangilinan J."/>
            <person name="Park H.-J."/>
            <person name="Ramirez L."/>
            <person name="Alfaro M."/>
            <person name="Sun H."/>
            <person name="Tritt A."/>
            <person name="Yoshinaga Y."/>
            <person name="Zwiers L.-H."/>
            <person name="Turgeon B."/>
            <person name="Goodwin S."/>
            <person name="Spatafora J."/>
            <person name="Crous P."/>
            <person name="Grigoriev I."/>
        </authorList>
    </citation>
    <scope>NUCLEOTIDE SEQUENCE</scope>
    <source>
        <strain evidence="4">CBS 122681</strain>
    </source>
</reference>
<gene>
    <name evidence="4" type="ORF">K491DRAFT_676215</name>
</gene>
<dbReference type="OrthoDB" id="1669814at2759"/>
<dbReference type="Proteomes" id="UP000799324">
    <property type="component" value="Unassembled WGS sequence"/>
</dbReference>